<dbReference type="InterPro" id="IPR050900">
    <property type="entry name" value="Transposase_IS3/IS150/IS904"/>
</dbReference>
<dbReference type="Pfam" id="PF13276">
    <property type="entry name" value="HTH_21"/>
    <property type="match status" value="1"/>
</dbReference>
<dbReference type="AlphaFoldDB" id="A0A6N9U3K8"/>
<feature type="domain" description="HTH-like" evidence="1">
    <location>
        <begin position="93"/>
        <end position="146"/>
    </location>
</feature>
<evidence type="ECO:0000313" key="3">
    <source>
        <dbReference type="Proteomes" id="UP000471293"/>
    </source>
</evidence>
<proteinExistence type="predicted"/>
<evidence type="ECO:0000259" key="1">
    <source>
        <dbReference type="Pfam" id="PF13276"/>
    </source>
</evidence>
<dbReference type="Proteomes" id="UP000471293">
    <property type="component" value="Unassembled WGS sequence"/>
</dbReference>
<dbReference type="RefSeq" id="WP_164347386.1">
    <property type="nucleotide sequence ID" value="NZ_JAAGLQ010000505.1"/>
</dbReference>
<comment type="caution">
    <text evidence="2">The sequence shown here is derived from an EMBL/GenBank/DDBJ whole genome shotgun (WGS) entry which is preliminary data.</text>
</comment>
<evidence type="ECO:0000313" key="2">
    <source>
        <dbReference type="EMBL" id="NEA18414.1"/>
    </source>
</evidence>
<dbReference type="PANTHER" id="PTHR46889">
    <property type="entry name" value="TRANSPOSASE INSF FOR INSERTION SEQUENCE IS3B-RELATED"/>
    <property type="match status" value="1"/>
</dbReference>
<gene>
    <name evidence="2" type="ORF">G3I29_23470</name>
</gene>
<dbReference type="InterPro" id="IPR025948">
    <property type="entry name" value="HTH-like_dom"/>
</dbReference>
<protein>
    <submittedName>
        <fullName evidence="2">Transposase</fullName>
    </submittedName>
</protein>
<organism evidence="2 3">
    <name type="scientific">Streptomyces halstedii</name>
    <dbReference type="NCBI Taxonomy" id="1944"/>
    <lineage>
        <taxon>Bacteria</taxon>
        <taxon>Bacillati</taxon>
        <taxon>Actinomycetota</taxon>
        <taxon>Actinomycetes</taxon>
        <taxon>Kitasatosporales</taxon>
        <taxon>Streptomycetaceae</taxon>
        <taxon>Streptomyces</taxon>
    </lineage>
</organism>
<name>A0A6N9U3K8_STRHA</name>
<reference evidence="2 3" key="1">
    <citation type="submission" date="2020-01" db="EMBL/GenBank/DDBJ databases">
        <title>Insect and environment-associated Actinomycetes.</title>
        <authorList>
            <person name="Currrie C."/>
            <person name="Chevrette M."/>
            <person name="Carlson C."/>
            <person name="Stubbendieck R."/>
            <person name="Wendt-Pienkowski E."/>
        </authorList>
    </citation>
    <scope>NUCLEOTIDE SEQUENCE [LARGE SCALE GENOMIC DNA]</scope>
    <source>
        <strain evidence="2 3">SID11342</strain>
    </source>
</reference>
<dbReference type="EMBL" id="JAAGLQ010000505">
    <property type="protein sequence ID" value="NEA18414.1"/>
    <property type="molecule type" value="Genomic_DNA"/>
</dbReference>
<dbReference type="PANTHER" id="PTHR46889:SF4">
    <property type="entry name" value="TRANSPOSASE INSO FOR INSERTION SEQUENCE ELEMENT IS911B-RELATED"/>
    <property type="match status" value="1"/>
</dbReference>
<accession>A0A6N9U3K8</accession>
<sequence>MAEGLGVHPEALPGWIRALAARRKENAQLKRAHEVLRTASAFLARPDPAQVTALVDEHPHLRVEPVLRELNVPFSAYYRWRQVETEPCEPRRRDAELTCRIRQVHDESGGLYGSPRVHAIVKREGAHVGRKRVERVMRQAGLAGISPAGAGKNCTRRNPDADLGPDLLTRCNVTSPRTGRTGCGSPT</sequence>